<accession>A0A6A6AY28</accession>
<dbReference type="Pfam" id="PF00141">
    <property type="entry name" value="peroxidase"/>
    <property type="match status" value="1"/>
</dbReference>
<dbReference type="GeneID" id="54296010"/>
<dbReference type="Proteomes" id="UP000799438">
    <property type="component" value="Unassembled WGS sequence"/>
</dbReference>
<dbReference type="InterPro" id="IPR002016">
    <property type="entry name" value="Haem_peroxidase"/>
</dbReference>
<dbReference type="InterPro" id="IPR044831">
    <property type="entry name" value="Ccp1-like"/>
</dbReference>
<dbReference type="SUPFAM" id="SSF48113">
    <property type="entry name" value="Heme-dependent peroxidases"/>
    <property type="match status" value="1"/>
</dbReference>
<organism evidence="8 9">
    <name type="scientific">Aplosporella prunicola CBS 121167</name>
    <dbReference type="NCBI Taxonomy" id="1176127"/>
    <lineage>
        <taxon>Eukaryota</taxon>
        <taxon>Fungi</taxon>
        <taxon>Dikarya</taxon>
        <taxon>Ascomycota</taxon>
        <taxon>Pezizomycotina</taxon>
        <taxon>Dothideomycetes</taxon>
        <taxon>Dothideomycetes incertae sedis</taxon>
        <taxon>Botryosphaeriales</taxon>
        <taxon>Aplosporellaceae</taxon>
        <taxon>Aplosporella</taxon>
    </lineage>
</organism>
<dbReference type="PRINTS" id="PR00458">
    <property type="entry name" value="PEROXIDASE"/>
</dbReference>
<comment type="function">
    <text evidence="1">Destroys radicals which are normally produced within the cells and which are toxic to biological systems.</text>
</comment>
<protein>
    <recommendedName>
        <fullName evidence="6">Peroxidase</fullName>
        <ecNumber evidence="6">1.11.1.-</ecNumber>
    </recommendedName>
</protein>
<dbReference type="EMBL" id="ML995547">
    <property type="protein sequence ID" value="KAF2135864.1"/>
    <property type="molecule type" value="Genomic_DNA"/>
</dbReference>
<dbReference type="GO" id="GO:0034599">
    <property type="term" value="P:cellular response to oxidative stress"/>
    <property type="evidence" value="ECO:0007669"/>
    <property type="project" value="InterPro"/>
</dbReference>
<dbReference type="Gene3D" id="1.10.520.10">
    <property type="match status" value="1"/>
</dbReference>
<keyword evidence="4" id="KW-0408">Iron</keyword>
<evidence type="ECO:0000256" key="6">
    <source>
        <dbReference type="RuleBase" id="RU363051"/>
    </source>
</evidence>
<keyword evidence="5 6" id="KW-0560">Oxidoreductase</keyword>
<evidence type="ECO:0000313" key="9">
    <source>
        <dbReference type="Proteomes" id="UP000799438"/>
    </source>
</evidence>
<dbReference type="PANTHER" id="PTHR31356">
    <property type="entry name" value="THYLAKOID LUMENAL 29 KDA PROTEIN, CHLOROPLASTIC-RELATED"/>
    <property type="match status" value="1"/>
</dbReference>
<evidence type="ECO:0000259" key="7">
    <source>
        <dbReference type="PROSITE" id="PS50873"/>
    </source>
</evidence>
<keyword evidence="3 6" id="KW-0575">Peroxidase</keyword>
<feature type="chain" id="PRO_5025717495" description="Peroxidase" evidence="6">
    <location>
        <begin position="20"/>
        <end position="534"/>
    </location>
</feature>
<evidence type="ECO:0000256" key="1">
    <source>
        <dbReference type="ARBA" id="ARBA00003917"/>
    </source>
</evidence>
<dbReference type="PRINTS" id="PR00459">
    <property type="entry name" value="ASPEROXIDASE"/>
</dbReference>
<keyword evidence="4" id="KW-0479">Metal-binding</keyword>
<dbReference type="GO" id="GO:0046872">
    <property type="term" value="F:metal ion binding"/>
    <property type="evidence" value="ECO:0007669"/>
    <property type="project" value="UniProtKB-UniRule"/>
</dbReference>
<evidence type="ECO:0000256" key="3">
    <source>
        <dbReference type="ARBA" id="ARBA00022559"/>
    </source>
</evidence>
<dbReference type="PANTHER" id="PTHR31356:SF53">
    <property type="entry name" value="HEME PEROXIDASE"/>
    <property type="match status" value="1"/>
</dbReference>
<keyword evidence="4" id="KW-0349">Heme</keyword>
<feature type="domain" description="Plant heme peroxidase family profile" evidence="7">
    <location>
        <begin position="120"/>
        <end position="333"/>
    </location>
</feature>
<dbReference type="OrthoDB" id="5985073at2759"/>
<name>A0A6A6AY28_9PEZI</name>
<dbReference type="GO" id="GO:0042744">
    <property type="term" value="P:hydrogen peroxide catabolic process"/>
    <property type="evidence" value="ECO:0007669"/>
    <property type="project" value="TreeGrafter"/>
</dbReference>
<dbReference type="EC" id="1.11.1.-" evidence="6"/>
<keyword evidence="9" id="KW-1185">Reference proteome</keyword>
<evidence type="ECO:0000256" key="4">
    <source>
        <dbReference type="ARBA" id="ARBA00022617"/>
    </source>
</evidence>
<proteinExistence type="inferred from homology"/>
<reference evidence="8" key="1">
    <citation type="journal article" date="2020" name="Stud. Mycol.">
        <title>101 Dothideomycetes genomes: a test case for predicting lifestyles and emergence of pathogens.</title>
        <authorList>
            <person name="Haridas S."/>
            <person name="Albert R."/>
            <person name="Binder M."/>
            <person name="Bloem J."/>
            <person name="Labutti K."/>
            <person name="Salamov A."/>
            <person name="Andreopoulos B."/>
            <person name="Baker S."/>
            <person name="Barry K."/>
            <person name="Bills G."/>
            <person name="Bluhm B."/>
            <person name="Cannon C."/>
            <person name="Castanera R."/>
            <person name="Culley D."/>
            <person name="Daum C."/>
            <person name="Ezra D."/>
            <person name="Gonzalez J."/>
            <person name="Henrissat B."/>
            <person name="Kuo A."/>
            <person name="Liang C."/>
            <person name="Lipzen A."/>
            <person name="Lutzoni F."/>
            <person name="Magnuson J."/>
            <person name="Mondo S."/>
            <person name="Nolan M."/>
            <person name="Ohm R."/>
            <person name="Pangilinan J."/>
            <person name="Park H.-J."/>
            <person name="Ramirez L."/>
            <person name="Alfaro M."/>
            <person name="Sun H."/>
            <person name="Tritt A."/>
            <person name="Yoshinaga Y."/>
            <person name="Zwiers L.-H."/>
            <person name="Turgeon B."/>
            <person name="Goodwin S."/>
            <person name="Spatafora J."/>
            <person name="Crous P."/>
            <person name="Grigoriev I."/>
        </authorList>
    </citation>
    <scope>NUCLEOTIDE SEQUENCE</scope>
    <source>
        <strain evidence="8">CBS 121167</strain>
    </source>
</reference>
<dbReference type="GO" id="GO:0020037">
    <property type="term" value="F:heme binding"/>
    <property type="evidence" value="ECO:0007669"/>
    <property type="project" value="UniProtKB-UniRule"/>
</dbReference>
<dbReference type="RefSeq" id="XP_033391582.1">
    <property type="nucleotide sequence ID" value="XM_033538514.1"/>
</dbReference>
<dbReference type="PROSITE" id="PS50873">
    <property type="entry name" value="PEROXIDASE_4"/>
    <property type="match status" value="1"/>
</dbReference>
<dbReference type="AlphaFoldDB" id="A0A6A6AY28"/>
<comment type="similarity">
    <text evidence="2">Belongs to the peroxidase family. Cytochrome c peroxidase subfamily.</text>
</comment>
<gene>
    <name evidence="8" type="ORF">K452DRAFT_260034</name>
</gene>
<dbReference type="InterPro" id="IPR010255">
    <property type="entry name" value="Haem_peroxidase_sf"/>
</dbReference>
<dbReference type="GO" id="GO:0004601">
    <property type="term" value="F:peroxidase activity"/>
    <property type="evidence" value="ECO:0007669"/>
    <property type="project" value="UniProtKB-KW"/>
</dbReference>
<dbReference type="GO" id="GO:0000302">
    <property type="term" value="P:response to reactive oxygen species"/>
    <property type="evidence" value="ECO:0007669"/>
    <property type="project" value="TreeGrafter"/>
</dbReference>
<evidence type="ECO:0000256" key="5">
    <source>
        <dbReference type="ARBA" id="ARBA00023002"/>
    </source>
</evidence>
<evidence type="ECO:0000256" key="2">
    <source>
        <dbReference type="ARBA" id="ARBA00005997"/>
    </source>
</evidence>
<dbReference type="Gene3D" id="1.10.420.10">
    <property type="entry name" value="Peroxidase, domain 2"/>
    <property type="match status" value="1"/>
</dbReference>
<dbReference type="InterPro" id="IPR002207">
    <property type="entry name" value="Peroxidase_I"/>
</dbReference>
<keyword evidence="6" id="KW-0732">Signal</keyword>
<sequence>MKSLSIAGASLLSLLPASAEYIWPSQYDEIEDVWSLQSGYVHHGFRDNVTPCTFGDSKSQLTAAEWLRTAYHDFATHDTSTGLGGVDASIMYELERDENTGAGFNGSLGFFLNYYSNKASMADLVALGAIVSVEACGGPRIPFRAGRIDATEAGRMGVPKPDEDIDTHKKEFAAAGFNVSDMIAVVACGHTFGGVHGNDFPQITGVDSEDNFPKFENGDESAHVFDNNVVTEYLDDSTSNPLVKSSNKTFISDHRVFSSDGNVTMKALADPKAFQSTCKDVLARMIDTVPSAVKLSDVLTPPEMKPYELSLTLTEKNTLHFEGKIRVRTTEIGSMNAQAVTLTYTDRNGKTASNKTIETMHGRYQGGTSSGFGEVFDWFEIDTELPIDTSISKFDITLTKPDGKTVYNNAGHGFPIQDSILYDQTKSCMSLPDANNKRTVKVVAYVRSERANDPVSFNFYQKIERQGVIVPKLDTLNQKMTKVEGSEKNGYVQFTGEAEVSLGQFGTTLDVLVGEGDNVDIVDFKRTNYLTQCA</sequence>
<evidence type="ECO:0000313" key="8">
    <source>
        <dbReference type="EMBL" id="KAF2135864.1"/>
    </source>
</evidence>
<feature type="signal peptide" evidence="6">
    <location>
        <begin position="1"/>
        <end position="19"/>
    </location>
</feature>